<keyword evidence="4" id="KW-0249">Electron transport</keyword>
<reference evidence="12" key="1">
    <citation type="submission" date="2018-11" db="EMBL/GenBank/DDBJ databases">
        <title>Complete genome sequence of Paenibacillus sp. ML311-T8.</title>
        <authorList>
            <person name="Nam Y.-D."/>
            <person name="Kang J."/>
            <person name="Chung W.-H."/>
            <person name="Park Y.S."/>
        </authorList>
    </citation>
    <scope>NUCLEOTIDE SEQUENCE [LARGE SCALE GENOMIC DNA]</scope>
    <source>
        <strain evidence="12">ML311-T8</strain>
    </source>
</reference>
<dbReference type="PRINTS" id="PR00605">
    <property type="entry name" value="CYTCHROMECIC"/>
</dbReference>
<evidence type="ECO:0000256" key="3">
    <source>
        <dbReference type="ARBA" id="ARBA00022723"/>
    </source>
</evidence>
<dbReference type="PROSITE" id="PS51007">
    <property type="entry name" value="CYTC"/>
    <property type="match status" value="1"/>
</dbReference>
<feature type="chain" id="PRO_5038536714" evidence="9">
    <location>
        <begin position="23"/>
        <end position="125"/>
    </location>
</feature>
<evidence type="ECO:0000256" key="9">
    <source>
        <dbReference type="SAM" id="SignalP"/>
    </source>
</evidence>
<name>A0A6B8RMA2_9BACL</name>
<dbReference type="PANTHER" id="PTHR37823">
    <property type="entry name" value="CYTOCHROME C-553-LIKE"/>
    <property type="match status" value="1"/>
</dbReference>
<evidence type="ECO:0000313" key="12">
    <source>
        <dbReference type="Proteomes" id="UP000426246"/>
    </source>
</evidence>
<feature type="domain" description="Cytochrome c" evidence="10">
    <location>
        <begin position="50"/>
        <end position="125"/>
    </location>
</feature>
<dbReference type="Gene3D" id="1.10.760.10">
    <property type="entry name" value="Cytochrome c-like domain"/>
    <property type="match status" value="1"/>
</dbReference>
<dbReference type="GO" id="GO:0009055">
    <property type="term" value="F:electron transfer activity"/>
    <property type="evidence" value="ECO:0007669"/>
    <property type="project" value="InterPro"/>
</dbReference>
<dbReference type="InterPro" id="IPR009056">
    <property type="entry name" value="Cyt_c-like_dom"/>
</dbReference>
<keyword evidence="1" id="KW-0813">Transport</keyword>
<dbReference type="RefSeq" id="WP_155701529.1">
    <property type="nucleotide sequence ID" value="NZ_CP034235.1"/>
</dbReference>
<feature type="binding site" description="covalent" evidence="6">
    <location>
        <position position="66"/>
    </location>
    <ligand>
        <name>heme c</name>
        <dbReference type="ChEBI" id="CHEBI:61717"/>
    </ligand>
</feature>
<dbReference type="EMBL" id="CP034235">
    <property type="protein sequence ID" value="QGQ96478.1"/>
    <property type="molecule type" value="Genomic_DNA"/>
</dbReference>
<dbReference type="GO" id="GO:0005506">
    <property type="term" value="F:iron ion binding"/>
    <property type="evidence" value="ECO:0007669"/>
    <property type="project" value="InterPro"/>
</dbReference>
<dbReference type="AlphaFoldDB" id="A0A6B8RMA2"/>
<feature type="region of interest" description="Disordered" evidence="8">
    <location>
        <begin position="25"/>
        <end position="47"/>
    </location>
</feature>
<feature type="signal peptide" evidence="9">
    <location>
        <begin position="1"/>
        <end position="22"/>
    </location>
</feature>
<gene>
    <name evidence="11" type="ORF">EHS13_17095</name>
</gene>
<dbReference type="InterPro" id="IPR008168">
    <property type="entry name" value="Cyt_C_IC"/>
</dbReference>
<dbReference type="PIRSF" id="PIRSF000025">
    <property type="entry name" value="Cytc_Bsub_c550"/>
    <property type="match status" value="1"/>
</dbReference>
<protein>
    <submittedName>
        <fullName evidence="11">Cytochrome c</fullName>
    </submittedName>
</protein>
<keyword evidence="9" id="KW-0732">Signal</keyword>
<dbReference type="InterPro" id="IPR051811">
    <property type="entry name" value="Cytochrome_c550/c551-like"/>
</dbReference>
<evidence type="ECO:0000256" key="7">
    <source>
        <dbReference type="PIRSR" id="PIRSR000025-2"/>
    </source>
</evidence>
<evidence type="ECO:0000256" key="4">
    <source>
        <dbReference type="ARBA" id="ARBA00022982"/>
    </source>
</evidence>
<feature type="binding site" description="axial binding residue" evidence="7">
    <location>
        <position position="102"/>
    </location>
    <ligand>
        <name>heme c</name>
        <dbReference type="ChEBI" id="CHEBI:61717"/>
    </ligand>
    <ligandPart>
        <name>Fe</name>
        <dbReference type="ChEBI" id="CHEBI:18248"/>
    </ligandPart>
</feature>
<dbReference type="Proteomes" id="UP000426246">
    <property type="component" value="Chromosome"/>
</dbReference>
<feature type="binding site" description="covalent" evidence="6">
    <location>
        <position position="63"/>
    </location>
    <ligand>
        <name>heme c</name>
        <dbReference type="ChEBI" id="CHEBI:61717"/>
    </ligand>
</feature>
<dbReference type="KEGG" id="ppsc:EHS13_17095"/>
<evidence type="ECO:0000256" key="2">
    <source>
        <dbReference type="ARBA" id="ARBA00022617"/>
    </source>
</evidence>
<evidence type="ECO:0000256" key="1">
    <source>
        <dbReference type="ARBA" id="ARBA00022448"/>
    </source>
</evidence>
<evidence type="ECO:0000256" key="6">
    <source>
        <dbReference type="PIRSR" id="PIRSR000025-1"/>
    </source>
</evidence>
<dbReference type="InterPro" id="IPR012218">
    <property type="entry name" value="Cyt_c_BACSU-c550-type"/>
</dbReference>
<proteinExistence type="predicted"/>
<dbReference type="PROSITE" id="PS51257">
    <property type="entry name" value="PROKAR_LIPOPROTEIN"/>
    <property type="match status" value="1"/>
</dbReference>
<dbReference type="PANTHER" id="PTHR37823:SF4">
    <property type="entry name" value="MENAQUINOL-CYTOCHROME C REDUCTASE CYTOCHROME B_C SUBUNIT"/>
    <property type="match status" value="1"/>
</dbReference>
<keyword evidence="5 7" id="KW-0408">Iron</keyword>
<accession>A0A6B8RMA2</accession>
<dbReference type="SUPFAM" id="SSF46626">
    <property type="entry name" value="Cytochrome c"/>
    <property type="match status" value="1"/>
</dbReference>
<organism evidence="11 12">
    <name type="scientific">Paenibacillus psychroresistens</name>
    <dbReference type="NCBI Taxonomy" id="1778678"/>
    <lineage>
        <taxon>Bacteria</taxon>
        <taxon>Bacillati</taxon>
        <taxon>Bacillota</taxon>
        <taxon>Bacilli</taxon>
        <taxon>Bacillales</taxon>
        <taxon>Paenibacillaceae</taxon>
        <taxon>Paenibacillus</taxon>
    </lineage>
</organism>
<evidence type="ECO:0000256" key="8">
    <source>
        <dbReference type="SAM" id="MobiDB-lite"/>
    </source>
</evidence>
<comment type="PTM">
    <text evidence="6">Binds 1 heme c group covalently per subunit.</text>
</comment>
<evidence type="ECO:0000259" key="10">
    <source>
        <dbReference type="PROSITE" id="PS51007"/>
    </source>
</evidence>
<evidence type="ECO:0000256" key="5">
    <source>
        <dbReference type="ARBA" id="ARBA00023004"/>
    </source>
</evidence>
<dbReference type="InterPro" id="IPR036909">
    <property type="entry name" value="Cyt_c-like_dom_sf"/>
</dbReference>
<keyword evidence="3 7" id="KW-0479">Metal-binding</keyword>
<dbReference type="Pfam" id="PF13442">
    <property type="entry name" value="Cytochrome_CBB3"/>
    <property type="match status" value="1"/>
</dbReference>
<dbReference type="GO" id="GO:0016020">
    <property type="term" value="C:membrane"/>
    <property type="evidence" value="ECO:0007669"/>
    <property type="project" value="InterPro"/>
</dbReference>
<dbReference type="GO" id="GO:0020037">
    <property type="term" value="F:heme binding"/>
    <property type="evidence" value="ECO:0007669"/>
    <property type="project" value="InterPro"/>
</dbReference>
<feature type="binding site" description="axial binding residue" evidence="7">
    <location>
        <position position="67"/>
    </location>
    <ligand>
        <name>heme c</name>
        <dbReference type="ChEBI" id="CHEBI:61717"/>
    </ligand>
    <ligandPart>
        <name>Fe</name>
        <dbReference type="ChEBI" id="CHEBI:18248"/>
    </ligandPart>
</feature>
<sequence>MLKKSSLLSLGVMLTISMSACSKSTPAPTASLTNTPANSANEPTSSANVDSNLVAQTVFKQNCVSCHGVDLAGGFGPNLQKVGAHLNQQQIVTTITNGKGGMPAFKEKLKPEEIDALAIWLFSMK</sequence>
<keyword evidence="2 6" id="KW-0349">Heme</keyword>
<dbReference type="OrthoDB" id="7933886at2"/>
<keyword evidence="12" id="KW-1185">Reference proteome</keyword>
<evidence type="ECO:0000313" key="11">
    <source>
        <dbReference type="EMBL" id="QGQ96478.1"/>
    </source>
</evidence>